<comment type="caution">
    <text evidence="1">The sequence shown here is derived from an EMBL/GenBank/DDBJ whole genome shotgun (WGS) entry which is preliminary data.</text>
</comment>
<keyword evidence="2" id="KW-1185">Reference proteome</keyword>
<accession>A0A9Q3J1Q0</accession>
<dbReference type="Gene3D" id="3.90.1640.10">
    <property type="entry name" value="inorganic pyrophosphatase (n-terminal core)"/>
    <property type="match status" value="1"/>
</dbReference>
<protein>
    <submittedName>
        <fullName evidence="1">Uncharacterized protein</fullName>
    </submittedName>
</protein>
<dbReference type="EMBL" id="AVOT02060514">
    <property type="protein sequence ID" value="MBW0553979.1"/>
    <property type="molecule type" value="Genomic_DNA"/>
</dbReference>
<dbReference type="Proteomes" id="UP000765509">
    <property type="component" value="Unassembled WGS sequence"/>
</dbReference>
<gene>
    <name evidence="1" type="ORF">O181_093694</name>
</gene>
<organism evidence="1 2">
    <name type="scientific">Austropuccinia psidii MF-1</name>
    <dbReference type="NCBI Taxonomy" id="1389203"/>
    <lineage>
        <taxon>Eukaryota</taxon>
        <taxon>Fungi</taxon>
        <taxon>Dikarya</taxon>
        <taxon>Basidiomycota</taxon>
        <taxon>Pucciniomycotina</taxon>
        <taxon>Pucciniomycetes</taxon>
        <taxon>Pucciniales</taxon>
        <taxon>Sphaerophragmiaceae</taxon>
        <taxon>Austropuccinia</taxon>
    </lineage>
</organism>
<reference evidence="1" key="1">
    <citation type="submission" date="2021-03" db="EMBL/GenBank/DDBJ databases">
        <title>Draft genome sequence of rust myrtle Austropuccinia psidii MF-1, a brazilian biotype.</title>
        <authorList>
            <person name="Quecine M.C."/>
            <person name="Pachon D.M.R."/>
            <person name="Bonatelli M.L."/>
            <person name="Correr F.H."/>
            <person name="Franceschini L.M."/>
            <person name="Leite T.F."/>
            <person name="Margarido G.R.A."/>
            <person name="Almeida C.A."/>
            <person name="Ferrarezi J.A."/>
            <person name="Labate C.A."/>
        </authorList>
    </citation>
    <scope>NUCLEOTIDE SEQUENCE</scope>
    <source>
        <strain evidence="1">MF-1</strain>
    </source>
</reference>
<evidence type="ECO:0000313" key="1">
    <source>
        <dbReference type="EMBL" id="MBW0553979.1"/>
    </source>
</evidence>
<name>A0A9Q3J1Q0_9BASI</name>
<proteinExistence type="predicted"/>
<dbReference type="AlphaFoldDB" id="A0A9Q3J1Q0"/>
<sequence>MENKARDADSMAAAIPWAYHLSNLKQNSQKPIPFLQTEVDALNLCPKSQLALQKSHMGPRHRDLLSCSLLSSIGQTLKRSNQLESISLSHHWLCLDSLFDGNPNTAHPQEKRSQMRKRNQACCHSYAQNKQQLWEEQQLRMSSTGNQNRRKLDLYFEDEEESQVHLLIHDLKPPFLDGCLIFTKQLEPVNPINDPTSDMAIFSKKKKEVY</sequence>
<dbReference type="OrthoDB" id="10253254at2759"/>
<evidence type="ECO:0000313" key="2">
    <source>
        <dbReference type="Proteomes" id="UP000765509"/>
    </source>
</evidence>